<gene>
    <name evidence="5" type="ORF">UCDDA912_g00893</name>
</gene>
<keyword evidence="3 4" id="KW-0456">Lyase</keyword>
<dbReference type="STRING" id="1214573.A0A0G2FYD5"/>
<dbReference type="Proteomes" id="UP000034680">
    <property type="component" value="Unassembled WGS sequence"/>
</dbReference>
<accession>A0A0G2FYD5</accession>
<sequence length="151" mass="16102">MSEYTFDSVRAMENLLFTGQRRSYGNINVIFPHGGGAMPFVAARIAGMAGVVSSGGINASDALAQFRGYFFDTASATSAAQLWALKEFYGGDVSKVVLGTDYPYVHEAQVQAGIQAIEPDGNFTLEEMTMINGRNALAVFPSVAEKLGMVS</sequence>
<name>A0A0G2FYD5_9PEZI</name>
<dbReference type="PANTHER" id="PTHR21240:SF29">
    <property type="entry name" value="AMIDOHYDROLASE-RELATED DOMAIN-CONTAINING PROTEIN"/>
    <property type="match status" value="1"/>
</dbReference>
<dbReference type="GO" id="GO:0046872">
    <property type="term" value="F:metal ion binding"/>
    <property type="evidence" value="ECO:0007669"/>
    <property type="project" value="UniProtKB-KW"/>
</dbReference>
<evidence type="ECO:0000256" key="3">
    <source>
        <dbReference type="ARBA" id="ARBA00023239"/>
    </source>
</evidence>
<reference evidence="5 6" key="1">
    <citation type="submission" date="2015-05" db="EMBL/GenBank/DDBJ databases">
        <title>Distinctive expansion of gene families associated with plant cell wall degradation and secondary metabolism in the genomes of grapevine trunk pathogens.</title>
        <authorList>
            <person name="Lawrence D.P."/>
            <person name="Travadon R."/>
            <person name="Rolshausen P.E."/>
            <person name="Baumgartner K."/>
        </authorList>
    </citation>
    <scope>NUCLEOTIDE SEQUENCE [LARGE SCALE GENOMIC DNA]</scope>
    <source>
        <strain evidence="5">DA912</strain>
    </source>
</reference>
<dbReference type="GO" id="GO:0016787">
    <property type="term" value="F:hydrolase activity"/>
    <property type="evidence" value="ECO:0007669"/>
    <property type="project" value="UniProtKB-KW"/>
</dbReference>
<evidence type="ECO:0000313" key="6">
    <source>
        <dbReference type="Proteomes" id="UP000034680"/>
    </source>
</evidence>
<dbReference type="GO" id="GO:0016831">
    <property type="term" value="F:carboxy-lyase activity"/>
    <property type="evidence" value="ECO:0007669"/>
    <property type="project" value="UniProtKB-KW"/>
</dbReference>
<reference evidence="5 6" key="2">
    <citation type="submission" date="2015-05" db="EMBL/GenBank/DDBJ databases">
        <authorList>
            <person name="Morales-Cruz A."/>
            <person name="Amrine K.C."/>
            <person name="Cantu D."/>
        </authorList>
    </citation>
    <scope>NUCLEOTIDE SEQUENCE [LARGE SCALE GENOMIC DNA]</scope>
    <source>
        <strain evidence="5">DA912</strain>
    </source>
</reference>
<keyword evidence="6" id="KW-1185">Reference proteome</keyword>
<comment type="similarity">
    <text evidence="4">Belongs to the metallo-dependent hydrolases superfamily.</text>
</comment>
<dbReference type="EMBL" id="LCUC01000039">
    <property type="protein sequence ID" value="KKY39091.1"/>
    <property type="molecule type" value="Genomic_DNA"/>
</dbReference>
<evidence type="ECO:0000313" key="5">
    <source>
        <dbReference type="EMBL" id="KKY39091.1"/>
    </source>
</evidence>
<dbReference type="Gene3D" id="3.20.20.140">
    <property type="entry name" value="Metal-dependent hydrolases"/>
    <property type="match status" value="1"/>
</dbReference>
<comment type="caution">
    <text evidence="5">The sequence shown here is derived from an EMBL/GenBank/DDBJ whole genome shotgun (WGS) entry which is preliminary data.</text>
</comment>
<keyword evidence="5" id="KW-0378">Hydrolase</keyword>
<dbReference type="GO" id="GO:0005829">
    <property type="term" value="C:cytosol"/>
    <property type="evidence" value="ECO:0007669"/>
    <property type="project" value="TreeGrafter"/>
</dbReference>
<protein>
    <submittedName>
        <fullName evidence="5">Putative amidohydrolase 2</fullName>
    </submittedName>
</protein>
<dbReference type="SUPFAM" id="SSF51556">
    <property type="entry name" value="Metallo-dependent hydrolases"/>
    <property type="match status" value="1"/>
</dbReference>
<keyword evidence="1" id="KW-0479">Metal-binding</keyword>
<proteinExistence type="inferred from homology"/>
<keyword evidence="2" id="KW-0862">Zinc</keyword>
<keyword evidence="4" id="KW-0210">Decarboxylase</keyword>
<dbReference type="InterPro" id="IPR032465">
    <property type="entry name" value="ACMSD"/>
</dbReference>
<dbReference type="OrthoDB" id="2832284at2759"/>
<dbReference type="GO" id="GO:0019748">
    <property type="term" value="P:secondary metabolic process"/>
    <property type="evidence" value="ECO:0007669"/>
    <property type="project" value="TreeGrafter"/>
</dbReference>
<dbReference type="PANTHER" id="PTHR21240">
    <property type="entry name" value="2-AMINO-3-CARBOXYLMUCONATE-6-SEMIALDEHYDE DECARBOXYLASE"/>
    <property type="match status" value="1"/>
</dbReference>
<evidence type="ECO:0000256" key="4">
    <source>
        <dbReference type="RuleBase" id="RU366045"/>
    </source>
</evidence>
<dbReference type="InterPro" id="IPR032466">
    <property type="entry name" value="Metal_Hydrolase"/>
</dbReference>
<organism evidence="5 6">
    <name type="scientific">Diaporthe ampelina</name>
    <dbReference type="NCBI Taxonomy" id="1214573"/>
    <lineage>
        <taxon>Eukaryota</taxon>
        <taxon>Fungi</taxon>
        <taxon>Dikarya</taxon>
        <taxon>Ascomycota</taxon>
        <taxon>Pezizomycotina</taxon>
        <taxon>Sordariomycetes</taxon>
        <taxon>Sordariomycetidae</taxon>
        <taxon>Diaporthales</taxon>
        <taxon>Diaporthaceae</taxon>
        <taxon>Diaporthe</taxon>
    </lineage>
</organism>
<evidence type="ECO:0000256" key="2">
    <source>
        <dbReference type="ARBA" id="ARBA00022833"/>
    </source>
</evidence>
<dbReference type="AlphaFoldDB" id="A0A0G2FYD5"/>
<evidence type="ECO:0000256" key="1">
    <source>
        <dbReference type="ARBA" id="ARBA00022723"/>
    </source>
</evidence>